<dbReference type="AlphaFoldDB" id="A0A248JST8"/>
<name>A0A248JST8_9PROT</name>
<sequence length="112" mass="12736">MQSQDRKAAIADYKKREDEPGIYALRCAALPDTVWVGPTPTLDTIRNRLWFSLRHGGHTHRGLQAAWNTHGADAFTFEVLERLEPEESPYLARAQLKDRAAHWRTALKAEGI</sequence>
<dbReference type="CDD" id="cd10451">
    <property type="entry name" value="GIY-YIG_LuxR_like"/>
    <property type="match status" value="1"/>
</dbReference>
<evidence type="ECO:0008006" key="3">
    <source>
        <dbReference type="Google" id="ProtNLM"/>
    </source>
</evidence>
<dbReference type="EMBL" id="CP022110">
    <property type="protein sequence ID" value="ASG21755.1"/>
    <property type="molecule type" value="Genomic_DNA"/>
</dbReference>
<evidence type="ECO:0000313" key="1">
    <source>
        <dbReference type="EMBL" id="ASG21755.1"/>
    </source>
</evidence>
<dbReference type="InterPro" id="IPR035901">
    <property type="entry name" value="GIY-YIG_endonuc_sf"/>
</dbReference>
<reference evidence="1 2" key="1">
    <citation type="submission" date="2017-06" db="EMBL/GenBank/DDBJ databases">
        <title>Complete genome sequence of Nitrospirillum amazonense strain CBAmC, an endophytic nitrogen-fixing and plant growth-promoting bacterium, isolated from sugarcane.</title>
        <authorList>
            <person name="Schwab S."/>
            <person name="dos Santos Teixeira K.R."/>
            <person name="Simoes Araujo J.L."/>
            <person name="Soares Vidal M."/>
            <person name="Borges de Freitas H.R."/>
            <person name="Rivello Crivelaro A.L."/>
            <person name="Bueno de Camargo Nunes A."/>
            <person name="dos Santos C.M."/>
            <person name="Palmeira da Silva Rosa D."/>
            <person name="da Silva Padilha D."/>
            <person name="da Silva E."/>
            <person name="Araujo Terra L."/>
            <person name="Soares Mendes V."/>
            <person name="Farinelli L."/>
            <person name="Magalhaes Cruz L."/>
            <person name="Baldani J.I."/>
        </authorList>
    </citation>
    <scope>NUCLEOTIDE SEQUENCE [LARGE SCALE GENOMIC DNA]</scope>
    <source>
        <strain evidence="1 2">CBAmC</strain>
    </source>
</reference>
<dbReference type="KEGG" id="nao:Y958_01520"/>
<dbReference type="Gene3D" id="3.40.1440.10">
    <property type="entry name" value="GIY-YIG endonuclease"/>
    <property type="match status" value="1"/>
</dbReference>
<protein>
    <recommendedName>
        <fullName evidence="3">GIY-YIG domain-containing protein</fullName>
    </recommendedName>
</protein>
<accession>A0A248JST8</accession>
<keyword evidence="2" id="KW-1185">Reference proteome</keyword>
<evidence type="ECO:0000313" key="2">
    <source>
        <dbReference type="Proteomes" id="UP000197153"/>
    </source>
</evidence>
<gene>
    <name evidence="1" type="ORF">Y958_01520</name>
</gene>
<organism evidence="1 2">
    <name type="scientific">Nitrospirillum viridazoti CBAmc</name>
    <dbReference type="NCBI Taxonomy" id="1441467"/>
    <lineage>
        <taxon>Bacteria</taxon>
        <taxon>Pseudomonadati</taxon>
        <taxon>Pseudomonadota</taxon>
        <taxon>Alphaproteobacteria</taxon>
        <taxon>Rhodospirillales</taxon>
        <taxon>Azospirillaceae</taxon>
        <taxon>Nitrospirillum</taxon>
        <taxon>Nitrospirillum viridazoti</taxon>
    </lineage>
</organism>
<proteinExistence type="predicted"/>
<dbReference type="Proteomes" id="UP000197153">
    <property type="component" value="Chromosome 1"/>
</dbReference>